<dbReference type="RefSeq" id="XP_001880808.1">
    <property type="nucleotide sequence ID" value="XM_001880773.1"/>
</dbReference>
<dbReference type="HOGENOM" id="CLU_1214955_0_0_1"/>
<dbReference type="GeneID" id="6076454"/>
<reference evidence="1 2" key="1">
    <citation type="journal article" date="2008" name="Nature">
        <title>The genome of Laccaria bicolor provides insights into mycorrhizal symbiosis.</title>
        <authorList>
            <person name="Martin F."/>
            <person name="Aerts A."/>
            <person name="Ahren D."/>
            <person name="Brun A."/>
            <person name="Danchin E.G.J."/>
            <person name="Duchaussoy F."/>
            <person name="Gibon J."/>
            <person name="Kohler A."/>
            <person name="Lindquist E."/>
            <person name="Pereda V."/>
            <person name="Salamov A."/>
            <person name="Shapiro H.J."/>
            <person name="Wuyts J."/>
            <person name="Blaudez D."/>
            <person name="Buee M."/>
            <person name="Brokstein P."/>
            <person name="Canbaeck B."/>
            <person name="Cohen D."/>
            <person name="Courty P.E."/>
            <person name="Coutinho P.M."/>
            <person name="Delaruelle C."/>
            <person name="Detter J.C."/>
            <person name="Deveau A."/>
            <person name="DiFazio S."/>
            <person name="Duplessis S."/>
            <person name="Fraissinet-Tachet L."/>
            <person name="Lucic E."/>
            <person name="Frey-Klett P."/>
            <person name="Fourrey C."/>
            <person name="Feussner I."/>
            <person name="Gay G."/>
            <person name="Grimwood J."/>
            <person name="Hoegger P.J."/>
            <person name="Jain P."/>
            <person name="Kilaru S."/>
            <person name="Labbe J."/>
            <person name="Lin Y.C."/>
            <person name="Legue V."/>
            <person name="Le Tacon F."/>
            <person name="Marmeisse R."/>
            <person name="Melayah D."/>
            <person name="Montanini B."/>
            <person name="Muratet M."/>
            <person name="Nehls U."/>
            <person name="Niculita-Hirzel H."/>
            <person name="Oudot-Le Secq M.P."/>
            <person name="Peter M."/>
            <person name="Quesneville H."/>
            <person name="Rajashekar B."/>
            <person name="Reich M."/>
            <person name="Rouhier N."/>
            <person name="Schmutz J."/>
            <person name="Yin T."/>
            <person name="Chalot M."/>
            <person name="Henrissat B."/>
            <person name="Kuees U."/>
            <person name="Lucas S."/>
            <person name="Van de Peer Y."/>
            <person name="Podila G.K."/>
            <person name="Polle A."/>
            <person name="Pukkila P.J."/>
            <person name="Richardson P.M."/>
            <person name="Rouze P."/>
            <person name="Sanders I.R."/>
            <person name="Stajich J.E."/>
            <person name="Tunlid A."/>
            <person name="Tuskan G."/>
            <person name="Grigoriev I.V."/>
        </authorList>
    </citation>
    <scope>NUCLEOTIDE SEQUENCE [LARGE SCALE GENOMIC DNA]</scope>
    <source>
        <strain evidence="2">S238N-H82 / ATCC MYA-4686</strain>
    </source>
</reference>
<dbReference type="EMBL" id="DS547101">
    <property type="protein sequence ID" value="EDR08583.1"/>
    <property type="molecule type" value="Genomic_DNA"/>
</dbReference>
<protein>
    <submittedName>
        <fullName evidence="1">Predicted protein</fullName>
    </submittedName>
</protein>
<name>B0D9H8_LACBS</name>
<evidence type="ECO:0000313" key="1">
    <source>
        <dbReference type="EMBL" id="EDR08583.1"/>
    </source>
</evidence>
<dbReference type="AlphaFoldDB" id="B0D9H8"/>
<dbReference type="Proteomes" id="UP000001194">
    <property type="component" value="Unassembled WGS sequence"/>
</dbReference>
<sequence>MPFFELGSLTWRGIACGSKLARWLASSTVQSGIIRDPYRWWTVTLESLSHNGTSFSELGILVSERDCLWFEAGGWLASSTVQSEPRMIVQPAHEEGLVYSWAPAISEGSLLFRGGPLSWLLVGDFLLRLRVLTSSHQKVLYPRVGRQCMYKLCKSDRMSRCCDRECTSEASCFGGHGHASGCNVVGAPTEKRATRYATTLSSFARPDRSASDMELNKLRIRLLASRRI</sequence>
<evidence type="ECO:0000313" key="2">
    <source>
        <dbReference type="Proteomes" id="UP000001194"/>
    </source>
</evidence>
<proteinExistence type="predicted"/>
<gene>
    <name evidence="1" type="ORF">LACBIDRAFT_296888</name>
</gene>
<organism evidence="2">
    <name type="scientific">Laccaria bicolor (strain S238N-H82 / ATCC MYA-4686)</name>
    <name type="common">Bicoloured deceiver</name>
    <name type="synonym">Laccaria laccata var. bicolor</name>
    <dbReference type="NCBI Taxonomy" id="486041"/>
    <lineage>
        <taxon>Eukaryota</taxon>
        <taxon>Fungi</taxon>
        <taxon>Dikarya</taxon>
        <taxon>Basidiomycota</taxon>
        <taxon>Agaricomycotina</taxon>
        <taxon>Agaricomycetes</taxon>
        <taxon>Agaricomycetidae</taxon>
        <taxon>Agaricales</taxon>
        <taxon>Agaricineae</taxon>
        <taxon>Hydnangiaceae</taxon>
        <taxon>Laccaria</taxon>
    </lineage>
</organism>
<dbReference type="KEGG" id="lbc:LACBIDRAFT_296888"/>
<accession>B0D9H8</accession>
<dbReference type="OrthoDB" id="10587778at2759"/>
<dbReference type="InParanoid" id="B0D9H8"/>
<keyword evidence="2" id="KW-1185">Reference proteome</keyword>